<dbReference type="PANTHER" id="PTHR43283">
    <property type="entry name" value="BETA-LACTAMASE-RELATED"/>
    <property type="match status" value="1"/>
</dbReference>
<keyword evidence="2" id="KW-0378">Hydrolase</keyword>
<keyword evidence="5" id="KW-1185">Reference proteome</keyword>
<name>A0AAJ0CPR0_9HYPO</name>
<organism evidence="4 5">
    <name type="scientific">Conoideocrella luteorostrata</name>
    <dbReference type="NCBI Taxonomy" id="1105319"/>
    <lineage>
        <taxon>Eukaryota</taxon>
        <taxon>Fungi</taxon>
        <taxon>Dikarya</taxon>
        <taxon>Ascomycota</taxon>
        <taxon>Pezizomycotina</taxon>
        <taxon>Sordariomycetes</taxon>
        <taxon>Hypocreomycetidae</taxon>
        <taxon>Hypocreales</taxon>
        <taxon>Clavicipitaceae</taxon>
        <taxon>Conoideocrella</taxon>
    </lineage>
</organism>
<accession>A0AAJ0CPR0</accession>
<dbReference type="Gene3D" id="3.40.710.10">
    <property type="entry name" value="DD-peptidase/beta-lactamase superfamily"/>
    <property type="match status" value="1"/>
</dbReference>
<dbReference type="AlphaFoldDB" id="A0AAJ0CPR0"/>
<dbReference type="PANTHER" id="PTHR43283:SF17">
    <property type="entry name" value="(LOVD), PUTATIVE (AFU_ORTHOLOGUE AFUA_5G00920)-RELATED"/>
    <property type="match status" value="1"/>
</dbReference>
<dbReference type="EMBL" id="JASWJB010000090">
    <property type="protein sequence ID" value="KAK2599087.1"/>
    <property type="molecule type" value="Genomic_DNA"/>
</dbReference>
<gene>
    <name evidence="4" type="ORF">QQS21_005428</name>
</gene>
<sequence length="298" mass="32970">MPTVGAIASITKLMTAVAVMQCVEQRKLNLDDDVRHEFHIMGKYSIIEDSDEEHAGITFKSVQTPITLRMLLTHTSGHEYDWFSALLLEGRAKRNGLPWSGSTVEDKSTLPLLFAPGTGFAYGAGNDWAGKLLDEYMRTHIWTSLGIDNEVTFHPKTKQGMEGRMADLTTLNAHFEPPAVDEPNFDSLFSSHDCFGGGGAYATAQAFYTSLSAVFRRDARLLTPMSYTELFRPQLDEHTEKAMCDYINSTPEYTRYLGLGVPASIRKNCCFAGMVCIDGQDIVFEKGTAMCGGFPSCK</sequence>
<dbReference type="InterPro" id="IPR012338">
    <property type="entry name" value="Beta-lactam/transpept-like"/>
</dbReference>
<feature type="domain" description="Beta-lactamase-related" evidence="3">
    <location>
        <begin position="6"/>
        <end position="231"/>
    </location>
</feature>
<comment type="caution">
    <text evidence="4">The sequence shown here is derived from an EMBL/GenBank/DDBJ whole genome shotgun (WGS) entry which is preliminary data.</text>
</comment>
<comment type="similarity">
    <text evidence="1">Belongs to the class-A beta-lactamase family.</text>
</comment>
<protein>
    <recommendedName>
        <fullName evidence="3">Beta-lactamase-related domain-containing protein</fullName>
    </recommendedName>
</protein>
<evidence type="ECO:0000259" key="3">
    <source>
        <dbReference type="Pfam" id="PF00144"/>
    </source>
</evidence>
<evidence type="ECO:0000256" key="1">
    <source>
        <dbReference type="ARBA" id="ARBA00009009"/>
    </source>
</evidence>
<reference evidence="4" key="1">
    <citation type="submission" date="2023-06" db="EMBL/GenBank/DDBJ databases">
        <title>Conoideocrella luteorostrata (Hypocreales: Clavicipitaceae), a potential biocontrol fungus for elongate hemlock scale in United States Christmas tree production areas.</title>
        <authorList>
            <person name="Barrett H."/>
            <person name="Lovett B."/>
            <person name="Macias A.M."/>
            <person name="Stajich J.E."/>
            <person name="Kasson M.T."/>
        </authorList>
    </citation>
    <scope>NUCLEOTIDE SEQUENCE</scope>
    <source>
        <strain evidence="4">ARSEF 14590</strain>
    </source>
</reference>
<dbReference type="Pfam" id="PF00144">
    <property type="entry name" value="Beta-lactamase"/>
    <property type="match status" value="1"/>
</dbReference>
<dbReference type="InterPro" id="IPR050789">
    <property type="entry name" value="Diverse_Enzym_Activities"/>
</dbReference>
<dbReference type="Proteomes" id="UP001251528">
    <property type="component" value="Unassembled WGS sequence"/>
</dbReference>
<evidence type="ECO:0000256" key="2">
    <source>
        <dbReference type="ARBA" id="ARBA00022801"/>
    </source>
</evidence>
<proteinExistence type="inferred from homology"/>
<dbReference type="InterPro" id="IPR001466">
    <property type="entry name" value="Beta-lactam-related"/>
</dbReference>
<dbReference type="GO" id="GO:0016787">
    <property type="term" value="F:hydrolase activity"/>
    <property type="evidence" value="ECO:0007669"/>
    <property type="project" value="UniProtKB-KW"/>
</dbReference>
<evidence type="ECO:0000313" key="5">
    <source>
        <dbReference type="Proteomes" id="UP001251528"/>
    </source>
</evidence>
<dbReference type="SUPFAM" id="SSF56601">
    <property type="entry name" value="beta-lactamase/transpeptidase-like"/>
    <property type="match status" value="1"/>
</dbReference>
<evidence type="ECO:0000313" key="4">
    <source>
        <dbReference type="EMBL" id="KAK2599087.1"/>
    </source>
</evidence>